<dbReference type="PROSITE" id="PS50969">
    <property type="entry name" value="FCP1"/>
    <property type="match status" value="1"/>
</dbReference>
<dbReference type="NCBIfam" id="TIGR02251">
    <property type="entry name" value="HIF-SF_euk"/>
    <property type="match status" value="1"/>
</dbReference>
<dbReference type="FunFam" id="3.40.50.1000:FF:000043">
    <property type="entry name" value="General stress response phosphoprotein phosphatase Psr1/2"/>
    <property type="match status" value="1"/>
</dbReference>
<feature type="domain" description="FCP1 homology" evidence="1">
    <location>
        <begin position="8"/>
        <end position="166"/>
    </location>
</feature>
<dbReference type="InterPro" id="IPR023214">
    <property type="entry name" value="HAD_sf"/>
</dbReference>
<keyword evidence="3" id="KW-1185">Reference proteome</keyword>
<dbReference type="GO" id="GO:0045944">
    <property type="term" value="P:positive regulation of transcription by RNA polymerase II"/>
    <property type="evidence" value="ECO:0007669"/>
    <property type="project" value="UniProtKB-ARBA"/>
</dbReference>
<dbReference type="InterPro" id="IPR050365">
    <property type="entry name" value="TIM50"/>
</dbReference>
<dbReference type="InterPro" id="IPR036412">
    <property type="entry name" value="HAD-like_sf"/>
</dbReference>
<dbReference type="GO" id="GO:1904262">
    <property type="term" value="P:negative regulation of TORC1 signaling"/>
    <property type="evidence" value="ECO:0007669"/>
    <property type="project" value="UniProtKB-ARBA"/>
</dbReference>
<reference evidence="3" key="1">
    <citation type="submission" date="2016-02" db="EMBL/GenBank/DDBJ databases">
        <title>Comparative genomics of biotechnologically important yeasts.</title>
        <authorList>
            <consortium name="DOE Joint Genome Institute"/>
            <person name="Riley R."/>
            <person name="Haridas S."/>
            <person name="Wolfe K.H."/>
            <person name="Lopes M.R."/>
            <person name="Hittinger C.T."/>
            <person name="Goker M."/>
            <person name="Salamov A."/>
            <person name="Wisecaver J."/>
            <person name="Long T.M."/>
            <person name="Aerts A.L."/>
            <person name="Barry K."/>
            <person name="Choi C."/>
            <person name="Clum A."/>
            <person name="Coughlan A.Y."/>
            <person name="Deshpande S."/>
            <person name="Douglass A.P."/>
            <person name="Hanson S.J."/>
            <person name="Klenk H.-P."/>
            <person name="Labutti K."/>
            <person name="Lapidus A."/>
            <person name="Lindquist E."/>
            <person name="Lipzen A."/>
            <person name="Meier-Kolthoff J.P."/>
            <person name="Ohm R.A."/>
            <person name="Otillar R.P."/>
            <person name="Pangilinan J."/>
            <person name="Peng Y."/>
            <person name="Rokas A."/>
            <person name="Rosa C.A."/>
            <person name="Scheuner C."/>
            <person name="Sibirny A.A."/>
            <person name="Slot J.C."/>
            <person name="Stielow J.B."/>
            <person name="Sun H."/>
            <person name="Kurtzman C.P."/>
            <person name="Blackwell M."/>
            <person name="Jeffries T.W."/>
            <person name="Grigoriev I.V."/>
        </authorList>
    </citation>
    <scope>NUCLEOTIDE SEQUENCE [LARGE SCALE GENOMIC DNA]</scope>
    <source>
        <strain evidence="3">NRRL Y-17796</strain>
    </source>
</reference>
<dbReference type="GO" id="GO:0034605">
    <property type="term" value="P:cellular response to heat"/>
    <property type="evidence" value="ECO:0007669"/>
    <property type="project" value="UniProtKB-ARBA"/>
</dbReference>
<name>A0A1E4TKZ6_9ASCO</name>
<dbReference type="Gene3D" id="3.40.50.1000">
    <property type="entry name" value="HAD superfamily/HAD-like"/>
    <property type="match status" value="1"/>
</dbReference>
<dbReference type="Proteomes" id="UP000095023">
    <property type="component" value="Unassembled WGS sequence"/>
</dbReference>
<organism evidence="2 3">
    <name type="scientific">Tortispora caseinolytica NRRL Y-17796</name>
    <dbReference type="NCBI Taxonomy" id="767744"/>
    <lineage>
        <taxon>Eukaryota</taxon>
        <taxon>Fungi</taxon>
        <taxon>Dikarya</taxon>
        <taxon>Ascomycota</taxon>
        <taxon>Saccharomycotina</taxon>
        <taxon>Trigonopsidomycetes</taxon>
        <taxon>Trigonopsidales</taxon>
        <taxon>Trigonopsidaceae</taxon>
        <taxon>Tortispora</taxon>
    </lineage>
</organism>
<dbReference type="SMART" id="SM00577">
    <property type="entry name" value="CPDc"/>
    <property type="match status" value="1"/>
</dbReference>
<dbReference type="AlphaFoldDB" id="A0A1E4TKZ6"/>
<accession>A0A1E4TKZ6</accession>
<evidence type="ECO:0000259" key="1">
    <source>
        <dbReference type="PROSITE" id="PS50969"/>
    </source>
</evidence>
<dbReference type="EMBL" id="KV453841">
    <property type="protein sequence ID" value="ODV92424.1"/>
    <property type="molecule type" value="Genomic_DNA"/>
</dbReference>
<evidence type="ECO:0000313" key="2">
    <source>
        <dbReference type="EMBL" id="ODV92424.1"/>
    </source>
</evidence>
<dbReference type="OrthoDB" id="277011at2759"/>
<dbReference type="SUPFAM" id="SSF56784">
    <property type="entry name" value="HAD-like"/>
    <property type="match status" value="1"/>
</dbReference>
<dbReference type="InterPro" id="IPR011948">
    <property type="entry name" value="Dullard_phosphatase"/>
</dbReference>
<evidence type="ECO:0000313" key="3">
    <source>
        <dbReference type="Proteomes" id="UP000095023"/>
    </source>
</evidence>
<gene>
    <name evidence="2" type="ORF">CANCADRAFT_12735</name>
</gene>
<dbReference type="GO" id="GO:0034198">
    <property type="term" value="P:cellular response to amino acid starvation"/>
    <property type="evidence" value="ECO:0007669"/>
    <property type="project" value="UniProtKB-ARBA"/>
</dbReference>
<dbReference type="GO" id="GO:0016791">
    <property type="term" value="F:phosphatase activity"/>
    <property type="evidence" value="ECO:0007669"/>
    <property type="project" value="InterPro"/>
</dbReference>
<dbReference type="CDD" id="cd07521">
    <property type="entry name" value="HAD_FCP1-like"/>
    <property type="match status" value="1"/>
</dbReference>
<sequence length="182" mass="20606">LLHPTRTEMIGRKCLVLDLDETLVHSSFKLLTTPDFVVPVEIEGQYQSVYVIKRPGVDEFLERVGKLFEVVVFTASVAKYGDPLLDKLDKTHSVHHRLFREACYVHQGTYVKDLSQLGRPLKDTIIIDNSPSSYLFHPDHAIPISSWFSDSHDTELLDMLPILEDLASSKVSDVSRVLDTSL</sequence>
<feature type="non-terminal residue" evidence="2">
    <location>
        <position position="1"/>
    </location>
</feature>
<feature type="non-terminal residue" evidence="2">
    <location>
        <position position="182"/>
    </location>
</feature>
<protein>
    <recommendedName>
        <fullName evidence="1">FCP1 homology domain-containing protein</fullName>
    </recommendedName>
</protein>
<dbReference type="Pfam" id="PF03031">
    <property type="entry name" value="NIF"/>
    <property type="match status" value="1"/>
</dbReference>
<dbReference type="InterPro" id="IPR004274">
    <property type="entry name" value="FCP1_dom"/>
</dbReference>
<dbReference type="GO" id="GO:0009651">
    <property type="term" value="P:response to salt stress"/>
    <property type="evidence" value="ECO:0007669"/>
    <property type="project" value="UniProtKB-ARBA"/>
</dbReference>
<proteinExistence type="predicted"/>
<dbReference type="PANTHER" id="PTHR12210">
    <property type="entry name" value="DULLARD PROTEIN PHOSPHATASE"/>
    <property type="match status" value="1"/>
</dbReference>